<proteinExistence type="predicted"/>
<feature type="region of interest" description="Disordered" evidence="1">
    <location>
        <begin position="1"/>
        <end position="53"/>
    </location>
</feature>
<keyword evidence="3" id="KW-1185">Reference proteome</keyword>
<dbReference type="Proteomes" id="UP001648503">
    <property type="component" value="Unassembled WGS sequence"/>
</dbReference>
<gene>
    <name evidence="2" type="ORF">BASA50_010442</name>
</gene>
<evidence type="ECO:0000256" key="1">
    <source>
        <dbReference type="SAM" id="MobiDB-lite"/>
    </source>
</evidence>
<evidence type="ECO:0000313" key="3">
    <source>
        <dbReference type="Proteomes" id="UP001648503"/>
    </source>
</evidence>
<accession>A0ABQ8EYG3</accession>
<comment type="caution">
    <text evidence="2">The sequence shown here is derived from an EMBL/GenBank/DDBJ whole genome shotgun (WGS) entry which is preliminary data.</text>
</comment>
<feature type="region of interest" description="Disordered" evidence="1">
    <location>
        <begin position="117"/>
        <end position="138"/>
    </location>
</feature>
<evidence type="ECO:0008006" key="4">
    <source>
        <dbReference type="Google" id="ProtNLM"/>
    </source>
</evidence>
<protein>
    <recommendedName>
        <fullName evidence="4">Ubiquitin-like domain-containing protein</fullName>
    </recommendedName>
</protein>
<sequence>MTKRPRTTVVVDDDDLPLKISDMSEASQPSQPSQSSQPSATSNPSRLPKPSADFDFFDLGGKRSVSRIRRTVLDDVDRTAAQRRLAFLLEDPDDDTPNASGLDLSATGILGDSASLSINSNDAGTHSGPHHDESNATSTRIREVSLTPPPVDLSAESQASLDEMRRNLKGLHQDAYSFHSAGSNDILFSDSTVQVPSSKWTAESSSTTAASTGLLKIDKNSGADITIKIEHRVWSTSEAPPMYKPFKTKVSKNHRIQQLLNLTAHRSNIPESDLVLSYHNVKLFPLSFVSESGVRDGDTLVSYTLDDFNKFLDEAPKQSILNSLHLDDTSSDNSAIDTQEDSFTVQIRLVSGITKVRVNQKTTLLQIAEKLGNISLQFEFDGERLEHTTSMENAGIEPLDMIEAR</sequence>
<dbReference type="EMBL" id="JAFCIX010000489">
    <property type="protein sequence ID" value="KAH6588873.1"/>
    <property type="molecule type" value="Genomic_DNA"/>
</dbReference>
<organism evidence="2 3">
    <name type="scientific">Batrachochytrium salamandrivorans</name>
    <dbReference type="NCBI Taxonomy" id="1357716"/>
    <lineage>
        <taxon>Eukaryota</taxon>
        <taxon>Fungi</taxon>
        <taxon>Fungi incertae sedis</taxon>
        <taxon>Chytridiomycota</taxon>
        <taxon>Chytridiomycota incertae sedis</taxon>
        <taxon>Chytridiomycetes</taxon>
        <taxon>Rhizophydiales</taxon>
        <taxon>Rhizophydiales incertae sedis</taxon>
        <taxon>Batrachochytrium</taxon>
    </lineage>
</organism>
<evidence type="ECO:0000313" key="2">
    <source>
        <dbReference type="EMBL" id="KAH6588873.1"/>
    </source>
</evidence>
<feature type="compositionally biased region" description="Low complexity" evidence="1">
    <location>
        <begin position="24"/>
        <end position="45"/>
    </location>
</feature>
<reference evidence="2 3" key="1">
    <citation type="submission" date="2021-02" db="EMBL/GenBank/DDBJ databases">
        <title>Variation within the Batrachochytrium salamandrivorans European outbreak.</title>
        <authorList>
            <person name="Kelly M."/>
            <person name="Pasmans F."/>
            <person name="Shea T.P."/>
            <person name="Munoz J.F."/>
            <person name="Carranza S."/>
            <person name="Cuomo C.A."/>
            <person name="Martel A."/>
        </authorList>
    </citation>
    <scope>NUCLEOTIDE SEQUENCE [LARGE SCALE GENOMIC DNA]</scope>
    <source>
        <strain evidence="2 3">AMFP18/2</strain>
    </source>
</reference>
<name>A0ABQ8EYG3_9FUNG</name>